<protein>
    <submittedName>
        <fullName evidence="2">Uncharacterized protein</fullName>
    </submittedName>
</protein>
<evidence type="ECO:0000256" key="1">
    <source>
        <dbReference type="SAM" id="MobiDB-lite"/>
    </source>
</evidence>
<evidence type="ECO:0000313" key="3">
    <source>
        <dbReference type="Proteomes" id="UP000007129"/>
    </source>
</evidence>
<proteinExistence type="predicted"/>
<feature type="region of interest" description="Disordered" evidence="1">
    <location>
        <begin position="112"/>
        <end position="133"/>
    </location>
</feature>
<name>K2RZG0_MACPH</name>
<comment type="caution">
    <text evidence="2">The sequence shown here is derived from an EMBL/GenBank/DDBJ whole genome shotgun (WGS) entry which is preliminary data.</text>
</comment>
<organism evidence="2 3">
    <name type="scientific">Macrophomina phaseolina (strain MS6)</name>
    <name type="common">Charcoal rot fungus</name>
    <dbReference type="NCBI Taxonomy" id="1126212"/>
    <lineage>
        <taxon>Eukaryota</taxon>
        <taxon>Fungi</taxon>
        <taxon>Dikarya</taxon>
        <taxon>Ascomycota</taxon>
        <taxon>Pezizomycotina</taxon>
        <taxon>Dothideomycetes</taxon>
        <taxon>Dothideomycetes incertae sedis</taxon>
        <taxon>Botryosphaeriales</taxon>
        <taxon>Botryosphaeriaceae</taxon>
        <taxon>Macrophomina</taxon>
    </lineage>
</organism>
<dbReference type="EMBL" id="AHHD01000294">
    <property type="protein sequence ID" value="EKG15554.1"/>
    <property type="molecule type" value="Genomic_DNA"/>
</dbReference>
<evidence type="ECO:0000313" key="2">
    <source>
        <dbReference type="EMBL" id="EKG15554.1"/>
    </source>
</evidence>
<dbReference type="AlphaFoldDB" id="K2RZG0"/>
<reference evidence="2 3" key="1">
    <citation type="journal article" date="2012" name="BMC Genomics">
        <title>Tools to kill: Genome of one of the most destructive plant pathogenic fungi Macrophomina phaseolina.</title>
        <authorList>
            <person name="Islam M.S."/>
            <person name="Haque M.S."/>
            <person name="Islam M.M."/>
            <person name="Emdad E.M."/>
            <person name="Halim A."/>
            <person name="Hossen Q.M.M."/>
            <person name="Hossain M.Z."/>
            <person name="Ahmed B."/>
            <person name="Rahim S."/>
            <person name="Rahman M.S."/>
            <person name="Alam M.M."/>
            <person name="Hou S."/>
            <person name="Wan X."/>
            <person name="Saito J.A."/>
            <person name="Alam M."/>
        </authorList>
    </citation>
    <scope>NUCLEOTIDE SEQUENCE [LARGE SCALE GENOMIC DNA]</scope>
    <source>
        <strain evidence="2 3">MS6</strain>
    </source>
</reference>
<gene>
    <name evidence="2" type="ORF">MPH_07220</name>
</gene>
<sequence length="159" mass="18616">MEEESPKIRAEGLVWWGVRFIYGSFRLAERENMKWMMEDAIDLKQAYPDLICDLPRRRNAYTNHLLQPLRCYSPLHQAHRPRLLSCTPPAPHSALCRPWNCHRIMPHLQRGPRPHHCRHQEPPAARPARPRRAVHAQLGRSRVLERGHAEPRLVSGVGW</sequence>
<dbReference type="Proteomes" id="UP000007129">
    <property type="component" value="Unassembled WGS sequence"/>
</dbReference>
<accession>K2RZG0</accession>
<dbReference type="InParanoid" id="K2RZG0"/>
<dbReference type="VEuPathDB" id="FungiDB:MPH_07220"/>
<dbReference type="HOGENOM" id="CLU_1661097_0_0_1"/>